<evidence type="ECO:0000313" key="4">
    <source>
        <dbReference type="Proteomes" id="UP000249720"/>
    </source>
</evidence>
<feature type="coiled-coil region" evidence="1">
    <location>
        <begin position="51"/>
        <end position="78"/>
    </location>
</feature>
<keyword evidence="1" id="KW-0175">Coiled coil</keyword>
<protein>
    <submittedName>
        <fullName evidence="3">Putative Holliday junction resolvase-like endonuclease</fullName>
    </submittedName>
</protein>
<dbReference type="Pfam" id="PF10107">
    <property type="entry name" value="Endonuc_Holl"/>
    <property type="match status" value="1"/>
</dbReference>
<organism evidence="3 4">
    <name type="scientific">Hydrotalea sandarakina</name>
    <dbReference type="NCBI Taxonomy" id="1004304"/>
    <lineage>
        <taxon>Bacteria</taxon>
        <taxon>Pseudomonadati</taxon>
        <taxon>Bacteroidota</taxon>
        <taxon>Chitinophagia</taxon>
        <taxon>Chitinophagales</taxon>
        <taxon>Chitinophagaceae</taxon>
        <taxon>Hydrotalea</taxon>
    </lineage>
</organism>
<keyword evidence="4" id="KW-1185">Reference proteome</keyword>
<dbReference type="AlphaFoldDB" id="A0A2W7RNN7"/>
<comment type="caution">
    <text evidence="3">The sequence shown here is derived from an EMBL/GenBank/DDBJ whole genome shotgun (WGS) entry which is preliminary data.</text>
</comment>
<proteinExistence type="predicted"/>
<sequence>MPTNNEKAAKEIISTLNSGNFYCECPCGCGEEIRLKDADLFYLNNFSASGKVAQQEMLEDLKQQRKELKERAANMTKRPQLTAKAVNIGFILERIAPAFPHFPFQHNDCRSLFDPIDYIIFEGLHKSGIVNKIIFTDIKTGAAKLKNNQKAIKALIESKNVKFQIYE</sequence>
<evidence type="ECO:0000313" key="3">
    <source>
        <dbReference type="EMBL" id="PZX60090.1"/>
    </source>
</evidence>
<gene>
    <name evidence="3" type="ORF">LX80_02659</name>
</gene>
<accession>A0A2W7RNN7</accession>
<reference evidence="3 4" key="1">
    <citation type="submission" date="2018-06" db="EMBL/GenBank/DDBJ databases">
        <title>Genomic Encyclopedia of Archaeal and Bacterial Type Strains, Phase II (KMG-II): from individual species to whole genera.</title>
        <authorList>
            <person name="Goeker M."/>
        </authorList>
    </citation>
    <scope>NUCLEOTIDE SEQUENCE [LARGE SCALE GENOMIC DNA]</scope>
    <source>
        <strain evidence="3 4">DSM 23241</strain>
    </source>
</reference>
<evidence type="ECO:0000256" key="1">
    <source>
        <dbReference type="SAM" id="Coils"/>
    </source>
</evidence>
<keyword evidence="3" id="KW-0378">Hydrolase</keyword>
<dbReference type="InterPro" id="IPR019287">
    <property type="entry name" value="Hday_junct_resolvase-rel_dom"/>
</dbReference>
<evidence type="ECO:0000259" key="2">
    <source>
        <dbReference type="Pfam" id="PF10107"/>
    </source>
</evidence>
<dbReference type="EMBL" id="QKZV01000011">
    <property type="protein sequence ID" value="PZX60090.1"/>
    <property type="molecule type" value="Genomic_DNA"/>
</dbReference>
<feature type="domain" description="Holliday junction resolvase-related" evidence="2">
    <location>
        <begin position="59"/>
        <end position="166"/>
    </location>
</feature>
<name>A0A2W7RNN7_9BACT</name>
<dbReference type="Proteomes" id="UP000249720">
    <property type="component" value="Unassembled WGS sequence"/>
</dbReference>
<dbReference type="GO" id="GO:0004519">
    <property type="term" value="F:endonuclease activity"/>
    <property type="evidence" value="ECO:0007669"/>
    <property type="project" value="UniProtKB-KW"/>
</dbReference>
<keyword evidence="3" id="KW-0540">Nuclease</keyword>
<keyword evidence="3" id="KW-0255">Endonuclease</keyword>
<dbReference type="RefSeq" id="WP_170120466.1">
    <property type="nucleotide sequence ID" value="NZ_QKZV01000011.1"/>
</dbReference>